<dbReference type="PROSITE" id="PS50075">
    <property type="entry name" value="CARRIER"/>
    <property type="match status" value="1"/>
</dbReference>
<name>A0AAU7PJ23_9CAUD</name>
<feature type="domain" description="Carrier" evidence="1">
    <location>
        <begin position="54"/>
        <end position="138"/>
    </location>
</feature>
<dbReference type="EMBL" id="PP777464">
    <property type="protein sequence ID" value="XBS49332.1"/>
    <property type="molecule type" value="Genomic_DNA"/>
</dbReference>
<protein>
    <submittedName>
        <fullName evidence="2">D-alanyl carrier protein 1</fullName>
    </submittedName>
</protein>
<organism evidence="2">
    <name type="scientific">Escherichia phage fEgEco12</name>
    <dbReference type="NCBI Taxonomy" id="3158837"/>
    <lineage>
        <taxon>Viruses</taxon>
        <taxon>Duplodnaviria</taxon>
        <taxon>Heunggongvirae</taxon>
        <taxon>Uroviricota</taxon>
        <taxon>Caudoviricetes</taxon>
    </lineage>
</organism>
<dbReference type="InterPro" id="IPR036736">
    <property type="entry name" value="ACP-like_sf"/>
</dbReference>
<dbReference type="InterPro" id="IPR009081">
    <property type="entry name" value="PP-bd_ACP"/>
</dbReference>
<dbReference type="SUPFAM" id="SSF47336">
    <property type="entry name" value="ACP-like"/>
    <property type="match status" value="1"/>
</dbReference>
<sequence>MLNEQIKDALRVLNREVNRIHKSTDRYKLMHELRLSLEAINNGEWYLEPEYRTRELTDVEKAIVKFITSRDKNASEKDVSMNFHLTKCEVVEKFKFDWLDWIEMIMELEEEFKVEVDLEYENENTKLYKLVDHIQKML</sequence>
<accession>A0AAU7PJ23</accession>
<proteinExistence type="predicted"/>
<dbReference type="Gene3D" id="1.10.1200.10">
    <property type="entry name" value="ACP-like"/>
    <property type="match status" value="1"/>
</dbReference>
<evidence type="ECO:0000259" key="1">
    <source>
        <dbReference type="PROSITE" id="PS50075"/>
    </source>
</evidence>
<reference evidence="2" key="1">
    <citation type="submission" date="2024-05" db="EMBL/GenBank/DDBJ databases">
        <authorList>
            <person name="Badawy S."/>
            <person name="Skurnik M."/>
        </authorList>
    </citation>
    <scope>NUCLEOTIDE SEQUENCE</scope>
</reference>
<evidence type="ECO:0000313" key="2">
    <source>
        <dbReference type="EMBL" id="XBS49332.1"/>
    </source>
</evidence>